<feature type="region of interest" description="Disordered" evidence="12">
    <location>
        <begin position="172"/>
        <end position="197"/>
    </location>
</feature>
<evidence type="ECO:0000256" key="11">
    <source>
        <dbReference type="ARBA" id="ARBA00023136"/>
    </source>
</evidence>
<keyword evidence="8" id="KW-0547">Nucleotide-binding</keyword>
<dbReference type="InterPro" id="IPR003378">
    <property type="entry name" value="Fringe-like_glycosylTrfase"/>
</dbReference>
<dbReference type="Proteomes" id="UP000887574">
    <property type="component" value="Unplaced"/>
</dbReference>
<keyword evidence="7" id="KW-0812">Transmembrane</keyword>
<evidence type="ECO:0000256" key="12">
    <source>
        <dbReference type="SAM" id="MobiDB-lite"/>
    </source>
</evidence>
<dbReference type="Pfam" id="PF02434">
    <property type="entry name" value="Fringe"/>
    <property type="match status" value="1"/>
</dbReference>
<evidence type="ECO:0000256" key="5">
    <source>
        <dbReference type="ARBA" id="ARBA00022676"/>
    </source>
</evidence>
<comment type="pathway">
    <text evidence="2">Protein modification; protein glycosylation.</text>
</comment>
<dbReference type="EC" id="2.4.1.122" evidence="4"/>
<dbReference type="PANTHER" id="PTHR23033">
    <property type="entry name" value="BETA1,3-GALACTOSYLTRANSFERASE"/>
    <property type="match status" value="1"/>
</dbReference>
<comment type="subcellular location">
    <subcellularLocation>
        <location evidence="1">Membrane</location>
        <topology evidence="1">Single-pass type II membrane protein</topology>
    </subcellularLocation>
</comment>
<name>A0A915DRC6_9BILA</name>
<dbReference type="AlphaFoldDB" id="A0A915DRC6"/>
<evidence type="ECO:0000256" key="10">
    <source>
        <dbReference type="ARBA" id="ARBA00022989"/>
    </source>
</evidence>
<keyword evidence="14" id="KW-1185">Reference proteome</keyword>
<dbReference type="WBParaSite" id="jg22089">
    <property type="protein sequence ID" value="jg22089"/>
    <property type="gene ID" value="jg22089"/>
</dbReference>
<reference evidence="15" key="1">
    <citation type="submission" date="2022-11" db="UniProtKB">
        <authorList>
            <consortium name="WormBaseParasite"/>
        </authorList>
    </citation>
    <scope>IDENTIFICATION</scope>
</reference>
<accession>A0A915DRC6</accession>
<feature type="domain" description="Fringe-like glycosyltransferase" evidence="13">
    <location>
        <begin position="26"/>
        <end position="150"/>
    </location>
</feature>
<dbReference type="GO" id="GO:0000166">
    <property type="term" value="F:nucleotide binding"/>
    <property type="evidence" value="ECO:0007669"/>
    <property type="project" value="UniProtKB-KW"/>
</dbReference>
<dbReference type="InterPro" id="IPR026050">
    <property type="entry name" value="C1GALT1/C1GALT1_chp1"/>
</dbReference>
<organism evidence="14 15">
    <name type="scientific">Ditylenchus dipsaci</name>
    <dbReference type="NCBI Taxonomy" id="166011"/>
    <lineage>
        <taxon>Eukaryota</taxon>
        <taxon>Metazoa</taxon>
        <taxon>Ecdysozoa</taxon>
        <taxon>Nematoda</taxon>
        <taxon>Chromadorea</taxon>
        <taxon>Rhabditida</taxon>
        <taxon>Tylenchina</taxon>
        <taxon>Tylenchomorpha</taxon>
        <taxon>Sphaerularioidea</taxon>
        <taxon>Anguinidae</taxon>
        <taxon>Anguininae</taxon>
        <taxon>Ditylenchus</taxon>
    </lineage>
</organism>
<evidence type="ECO:0000256" key="8">
    <source>
        <dbReference type="ARBA" id="ARBA00022741"/>
    </source>
</evidence>
<evidence type="ECO:0000313" key="14">
    <source>
        <dbReference type="Proteomes" id="UP000887574"/>
    </source>
</evidence>
<comment type="similarity">
    <text evidence="3">Belongs to the glycosyltransferase 31 family. Beta3-Gal-T subfamily.</text>
</comment>
<keyword evidence="5" id="KW-0328">Glycosyltransferase</keyword>
<evidence type="ECO:0000256" key="3">
    <source>
        <dbReference type="ARBA" id="ARBA00006462"/>
    </source>
</evidence>
<evidence type="ECO:0000256" key="6">
    <source>
        <dbReference type="ARBA" id="ARBA00022679"/>
    </source>
</evidence>
<evidence type="ECO:0000259" key="13">
    <source>
        <dbReference type="Pfam" id="PF02434"/>
    </source>
</evidence>
<dbReference type="GO" id="GO:0016263">
    <property type="term" value="F:glycoprotein-N-acetylgalactosamine 3-beta-galactosyltransferase activity"/>
    <property type="evidence" value="ECO:0007669"/>
    <property type="project" value="UniProtKB-EC"/>
</dbReference>
<keyword evidence="10" id="KW-1133">Transmembrane helix</keyword>
<proteinExistence type="inferred from homology"/>
<keyword evidence="6" id="KW-0808">Transferase</keyword>
<evidence type="ECO:0000256" key="1">
    <source>
        <dbReference type="ARBA" id="ARBA00004606"/>
    </source>
</evidence>
<evidence type="ECO:0000256" key="7">
    <source>
        <dbReference type="ARBA" id="ARBA00022692"/>
    </source>
</evidence>
<evidence type="ECO:0000256" key="2">
    <source>
        <dbReference type="ARBA" id="ARBA00004922"/>
    </source>
</evidence>
<dbReference type="PANTHER" id="PTHR23033:SF14">
    <property type="entry name" value="GLYCOPROTEIN-N-ACETYLGALACTOSAMINE 3-BETA-GALACTOSYLTRANSFERASE 1-RELATED"/>
    <property type="match status" value="1"/>
</dbReference>
<evidence type="ECO:0000313" key="15">
    <source>
        <dbReference type="WBParaSite" id="jg22089"/>
    </source>
</evidence>
<keyword evidence="11" id="KW-0472">Membrane</keyword>
<keyword evidence="9" id="KW-0735">Signal-anchor</keyword>
<dbReference type="GO" id="GO:0016020">
    <property type="term" value="C:membrane"/>
    <property type="evidence" value="ECO:0007669"/>
    <property type="project" value="UniProtKB-SubCell"/>
</dbReference>
<protein>
    <recommendedName>
        <fullName evidence="4">N-acetylgalactosaminide beta-1,3-galactosyltransferase</fullName>
        <ecNumber evidence="4">2.4.1.122</ecNumber>
    </recommendedName>
</protein>
<sequence>MHFHSNSTHAHNGEGTLAAEIAKRVKIFCWILTGKQNHVNRASHVKATWSRRCNKYLFMSSENDDSLPAINLNISEGRDHLWAKTKAAFTYLHEHTLKLELALEYLALANSDFLNEPKAEKTDCLEEEYDWFLKADDDTYVIVENLTGIYEWRSRLCAERAALKKFIKEGLPDSKKCSPGEGGAEDAEMGNAWKGLE</sequence>
<evidence type="ECO:0000256" key="9">
    <source>
        <dbReference type="ARBA" id="ARBA00022968"/>
    </source>
</evidence>
<dbReference type="Gene3D" id="3.90.550.50">
    <property type="match status" value="1"/>
</dbReference>
<evidence type="ECO:0000256" key="4">
    <source>
        <dbReference type="ARBA" id="ARBA00012557"/>
    </source>
</evidence>